<dbReference type="InterPro" id="IPR004175">
    <property type="entry name" value="RNA_CPDase"/>
</dbReference>
<dbReference type="PANTHER" id="PTHR35561:SF1">
    <property type="entry name" value="RNA 2',3'-CYCLIC PHOSPHODIESTERASE"/>
    <property type="match status" value="1"/>
</dbReference>
<gene>
    <name evidence="2" type="ORF">EZM97_04685</name>
</gene>
<evidence type="ECO:0000313" key="3">
    <source>
        <dbReference type="Proteomes" id="UP000291822"/>
    </source>
</evidence>
<evidence type="ECO:0008006" key="4">
    <source>
        <dbReference type="Google" id="ProtNLM"/>
    </source>
</evidence>
<dbReference type="Pfam" id="PF13563">
    <property type="entry name" value="2_5_RNA_ligase2"/>
    <property type="match status" value="1"/>
</dbReference>
<name>A0A4V2NMC0_9GAMM</name>
<dbReference type="InterPro" id="IPR009097">
    <property type="entry name" value="Cyclic_Pdiesterase"/>
</dbReference>
<organism evidence="2 3">
    <name type="scientific">Dyella soli</name>
    <dbReference type="NCBI Taxonomy" id="522319"/>
    <lineage>
        <taxon>Bacteria</taxon>
        <taxon>Pseudomonadati</taxon>
        <taxon>Pseudomonadota</taxon>
        <taxon>Gammaproteobacteria</taxon>
        <taxon>Lysobacterales</taxon>
        <taxon>Rhodanobacteraceae</taxon>
        <taxon>Dyella</taxon>
    </lineage>
</organism>
<keyword evidence="1" id="KW-0378">Hydrolase</keyword>
<dbReference type="EMBL" id="SJTG01000001">
    <property type="protein sequence ID" value="TCI12647.1"/>
    <property type="molecule type" value="Genomic_DNA"/>
</dbReference>
<protein>
    <recommendedName>
        <fullName evidence="4">RNA 2',3'-cyclic phosphodiesterase</fullName>
    </recommendedName>
</protein>
<accession>A0A4V2NMC0</accession>
<comment type="caution">
    <text evidence="2">The sequence shown here is derived from an EMBL/GenBank/DDBJ whole genome shotgun (WGS) entry which is preliminary data.</text>
</comment>
<dbReference type="AlphaFoldDB" id="A0A4V2NMC0"/>
<dbReference type="SUPFAM" id="SSF55144">
    <property type="entry name" value="LigT-like"/>
    <property type="match status" value="1"/>
</dbReference>
<dbReference type="Proteomes" id="UP000291822">
    <property type="component" value="Unassembled WGS sequence"/>
</dbReference>
<sequence length="221" mass="24851">MTLLALASCKVSWPAYSRHRPHPQGGKEATAIVRGRMHDATRQNRFRLFIAMVPDDDVRDAMAERVRSLRASHASLQASWVAPARYHATALFLGEFAEVPDAGFDVIRHTVRDVPAQPVTWVLDRFASFPGRRPPCFLTGSDSPPAFRAWWRYLAEAVKHVPGVRHEQHFVPHVTVAYAKAKRPDASEIAPIRWQVGRLALLRSFPGESAYEILVSRNLAD</sequence>
<dbReference type="GO" id="GO:0008664">
    <property type="term" value="F:RNA 2',3'-cyclic 3'-phosphodiesterase activity"/>
    <property type="evidence" value="ECO:0007669"/>
    <property type="project" value="InterPro"/>
</dbReference>
<dbReference type="Gene3D" id="3.90.1140.10">
    <property type="entry name" value="Cyclic phosphodiesterase"/>
    <property type="match status" value="1"/>
</dbReference>
<dbReference type="RefSeq" id="WP_131406500.1">
    <property type="nucleotide sequence ID" value="NZ_SJTG01000001.1"/>
</dbReference>
<evidence type="ECO:0000256" key="1">
    <source>
        <dbReference type="ARBA" id="ARBA00022801"/>
    </source>
</evidence>
<reference evidence="2 3" key="1">
    <citation type="submission" date="2019-02" db="EMBL/GenBank/DDBJ databases">
        <title>Dyella amyloliquefaciens sp. nov., isolated from forest soil.</title>
        <authorList>
            <person name="Gao Z.-H."/>
            <person name="Qiu L.-H."/>
        </authorList>
    </citation>
    <scope>NUCLEOTIDE SEQUENCE [LARGE SCALE GENOMIC DNA]</scope>
    <source>
        <strain evidence="2 3">KACC 12747</strain>
    </source>
</reference>
<proteinExistence type="predicted"/>
<keyword evidence="3" id="KW-1185">Reference proteome</keyword>
<dbReference type="GO" id="GO:0004113">
    <property type="term" value="F:2',3'-cyclic-nucleotide 3'-phosphodiesterase activity"/>
    <property type="evidence" value="ECO:0007669"/>
    <property type="project" value="InterPro"/>
</dbReference>
<evidence type="ECO:0000313" key="2">
    <source>
        <dbReference type="EMBL" id="TCI12647.1"/>
    </source>
</evidence>
<dbReference type="PANTHER" id="PTHR35561">
    <property type="entry name" value="RNA 2',3'-CYCLIC PHOSPHODIESTERASE"/>
    <property type="match status" value="1"/>
</dbReference>